<feature type="domain" description="Dynamin GTPase effector" evidence="2">
    <location>
        <begin position="59"/>
        <end position="96"/>
    </location>
</feature>
<accession>A0A4Y2WHI9</accession>
<keyword evidence="4" id="KW-1185">Reference proteome</keyword>
<protein>
    <submittedName>
        <fullName evidence="3">Dynamin-1</fullName>
    </submittedName>
</protein>
<dbReference type="GO" id="GO:0003924">
    <property type="term" value="F:GTPase activity"/>
    <property type="evidence" value="ECO:0007669"/>
    <property type="project" value="InterPro"/>
</dbReference>
<dbReference type="GO" id="GO:0005525">
    <property type="term" value="F:GTP binding"/>
    <property type="evidence" value="ECO:0007669"/>
    <property type="project" value="InterPro"/>
</dbReference>
<dbReference type="Proteomes" id="UP000499080">
    <property type="component" value="Unassembled WGS sequence"/>
</dbReference>
<dbReference type="InterPro" id="IPR011993">
    <property type="entry name" value="PH-like_dom_sf"/>
</dbReference>
<organism evidence="3 4">
    <name type="scientific">Araneus ventricosus</name>
    <name type="common">Orbweaver spider</name>
    <name type="synonym">Epeira ventricosa</name>
    <dbReference type="NCBI Taxonomy" id="182803"/>
    <lineage>
        <taxon>Eukaryota</taxon>
        <taxon>Metazoa</taxon>
        <taxon>Ecdysozoa</taxon>
        <taxon>Arthropoda</taxon>
        <taxon>Chelicerata</taxon>
        <taxon>Arachnida</taxon>
        <taxon>Araneae</taxon>
        <taxon>Araneomorphae</taxon>
        <taxon>Entelegynae</taxon>
        <taxon>Araneoidea</taxon>
        <taxon>Araneidae</taxon>
        <taxon>Araneus</taxon>
    </lineage>
</organism>
<sequence length="250" mass="28003">NVYKDYKQLELSCESLEEVDSWKASFLRAGVYPERTSSESMNGEESSSEGSTSMDPQLERQVETIRNLVDSYMKIITKTFRDLVPKILMHLTINSNRIVITVSGSLMEAFSCGSVSLNGVGLARRSKYHLLTGNGRLLTGLVGSQLPEGSFLLAILNGLSGIAIRFQFRGRRAPGSKPDSPEDLPCLMSPRWCDVEAWRGYQLRCRPCHLTTVQNDNVRPKSPRVSSELDVNVTKLNFRHFNLDEFIIGP</sequence>
<feature type="non-terminal residue" evidence="3">
    <location>
        <position position="1"/>
    </location>
</feature>
<feature type="compositionally biased region" description="Low complexity" evidence="1">
    <location>
        <begin position="38"/>
        <end position="54"/>
    </location>
</feature>
<evidence type="ECO:0000256" key="1">
    <source>
        <dbReference type="SAM" id="MobiDB-lite"/>
    </source>
</evidence>
<dbReference type="EMBL" id="BGPR01059931">
    <property type="protein sequence ID" value="GBO35882.1"/>
    <property type="molecule type" value="Genomic_DNA"/>
</dbReference>
<dbReference type="InterPro" id="IPR003130">
    <property type="entry name" value="GED"/>
</dbReference>
<dbReference type="Pfam" id="PF02212">
    <property type="entry name" value="GED"/>
    <property type="match status" value="1"/>
</dbReference>
<evidence type="ECO:0000259" key="2">
    <source>
        <dbReference type="Pfam" id="PF02212"/>
    </source>
</evidence>
<comment type="caution">
    <text evidence="3">The sequence shown here is derived from an EMBL/GenBank/DDBJ whole genome shotgun (WGS) entry which is preliminary data.</text>
</comment>
<dbReference type="OrthoDB" id="5061070at2759"/>
<reference evidence="3 4" key="1">
    <citation type="journal article" date="2019" name="Sci. Rep.">
        <title>Orb-weaving spider Araneus ventricosus genome elucidates the spidroin gene catalogue.</title>
        <authorList>
            <person name="Kono N."/>
            <person name="Nakamura H."/>
            <person name="Ohtoshi R."/>
            <person name="Moran D.A.P."/>
            <person name="Shinohara A."/>
            <person name="Yoshida Y."/>
            <person name="Fujiwara M."/>
            <person name="Mori M."/>
            <person name="Tomita M."/>
            <person name="Arakawa K."/>
        </authorList>
    </citation>
    <scope>NUCLEOTIDE SEQUENCE [LARGE SCALE GENOMIC DNA]</scope>
</reference>
<gene>
    <name evidence="3" type="primary">Dnm1_1</name>
    <name evidence="3" type="ORF">AVEN_97239_1</name>
</gene>
<name>A0A4Y2WHI9_ARAVE</name>
<evidence type="ECO:0000313" key="4">
    <source>
        <dbReference type="Proteomes" id="UP000499080"/>
    </source>
</evidence>
<dbReference type="Gene3D" id="1.20.120.1240">
    <property type="entry name" value="Dynamin, middle domain"/>
    <property type="match status" value="1"/>
</dbReference>
<feature type="region of interest" description="Disordered" evidence="1">
    <location>
        <begin position="35"/>
        <end position="57"/>
    </location>
</feature>
<evidence type="ECO:0000313" key="3">
    <source>
        <dbReference type="EMBL" id="GBO35882.1"/>
    </source>
</evidence>
<dbReference type="Gene3D" id="2.30.29.30">
    <property type="entry name" value="Pleckstrin-homology domain (PH domain)/Phosphotyrosine-binding domain (PTB)"/>
    <property type="match status" value="1"/>
</dbReference>
<dbReference type="AlphaFoldDB" id="A0A4Y2WHI9"/>
<proteinExistence type="predicted"/>